<dbReference type="PROSITE" id="PS50206">
    <property type="entry name" value="RHODANESE_3"/>
    <property type="match status" value="1"/>
</dbReference>
<protein>
    <recommendedName>
        <fullName evidence="2">Rhodanese domain-containing protein</fullName>
    </recommendedName>
</protein>
<feature type="transmembrane region" description="Helical" evidence="1">
    <location>
        <begin position="29"/>
        <end position="56"/>
    </location>
</feature>
<dbReference type="CDD" id="cd00757">
    <property type="entry name" value="ThiF_MoeB_HesA_family"/>
    <property type="match status" value="1"/>
</dbReference>
<dbReference type="PANTHER" id="PTHR10953:SF102">
    <property type="entry name" value="ADENYLYLTRANSFERASE AND SULFURTRANSFERASE MOCS3"/>
    <property type="match status" value="1"/>
</dbReference>
<dbReference type="CDD" id="cd00158">
    <property type="entry name" value="RHOD"/>
    <property type="match status" value="1"/>
</dbReference>
<keyword evidence="1" id="KW-0812">Transmembrane</keyword>
<dbReference type="Proteomes" id="UP000180194">
    <property type="component" value="Unassembled WGS sequence"/>
</dbReference>
<feature type="domain" description="Rhodanese" evidence="2">
    <location>
        <begin position="282"/>
        <end position="366"/>
    </location>
</feature>
<dbReference type="RefSeq" id="WP_071160061.1">
    <property type="nucleotide sequence ID" value="NZ_MBRJ01000062.1"/>
</dbReference>
<dbReference type="Pfam" id="PF00899">
    <property type="entry name" value="ThiF"/>
    <property type="match status" value="1"/>
</dbReference>
<keyword evidence="4" id="KW-1185">Reference proteome</keyword>
<dbReference type="EMBL" id="MBRJ01000062">
    <property type="protein sequence ID" value="OHX40722.1"/>
    <property type="molecule type" value="Genomic_DNA"/>
</dbReference>
<gene>
    <name evidence="3" type="ORF">BBV17_29115</name>
</gene>
<dbReference type="SUPFAM" id="SSF52821">
    <property type="entry name" value="Rhodanese/Cell cycle control phosphatase"/>
    <property type="match status" value="1"/>
</dbReference>
<dbReference type="InterPro" id="IPR000594">
    <property type="entry name" value="ThiF_NAD_FAD-bd"/>
</dbReference>
<proteinExistence type="predicted"/>
<dbReference type="InterPro" id="IPR036873">
    <property type="entry name" value="Rhodanese-like_dom_sf"/>
</dbReference>
<accession>A0ABX3CJN6</accession>
<dbReference type="SUPFAM" id="SSF69572">
    <property type="entry name" value="Activating enzymes of the ubiquitin-like proteins"/>
    <property type="match status" value="1"/>
</dbReference>
<evidence type="ECO:0000313" key="3">
    <source>
        <dbReference type="EMBL" id="OHX40722.1"/>
    </source>
</evidence>
<dbReference type="SMART" id="SM00450">
    <property type="entry name" value="RHOD"/>
    <property type="match status" value="1"/>
</dbReference>
<organism evidence="3 4">
    <name type="scientific">Cytobacillus oceanisediminis</name>
    <dbReference type="NCBI Taxonomy" id="665099"/>
    <lineage>
        <taxon>Bacteria</taxon>
        <taxon>Bacillati</taxon>
        <taxon>Bacillota</taxon>
        <taxon>Bacilli</taxon>
        <taxon>Bacillales</taxon>
        <taxon>Bacillaceae</taxon>
        <taxon>Cytobacillus</taxon>
    </lineage>
</organism>
<dbReference type="Gene3D" id="3.40.250.10">
    <property type="entry name" value="Rhodanese-like domain"/>
    <property type="match status" value="1"/>
</dbReference>
<dbReference type="InterPro" id="IPR045886">
    <property type="entry name" value="ThiF/MoeB/HesA"/>
</dbReference>
<dbReference type="Gene3D" id="3.40.50.720">
    <property type="entry name" value="NAD(P)-binding Rossmann-like Domain"/>
    <property type="match status" value="1"/>
</dbReference>
<dbReference type="NCBIfam" id="NF004281">
    <property type="entry name" value="PRK05690.1"/>
    <property type="match status" value="1"/>
</dbReference>
<keyword evidence="1" id="KW-0472">Membrane</keyword>
<sequence length="367" mass="40833">MDSFERYSRQIILSNIGIEGQEKLQKSRVLVIGAGGLAATALAYLASAGVGTIGIVDGDRVELSNLQRQIIHFESDLGKLKTKSASDYIKQLNSQVYIKEYPVFLTNENAELIISQYDVIINGTDNFPTRYLVNDYCVLLGKPLVDASIVKYEGQASVYLPDKGCYRCLYPIAPSDKLIPNCSEVGVLGPIAGIFGSVQAMETIKILLGMENLTISDRLIIFDLLNGNIRTIKWKKNKACPICGDNPSITKINSDYNIYCKTEVAQQNIEDWSIDLAHLKSIKPAPRVLDLRNLEDAKKLFLSNSSIVSYDDVLSAYDSWDRDLPIVFVCDIGLRSSSLTELLRMNGFKNVFNLRGGIIKYSSELYQ</sequence>
<keyword evidence="1" id="KW-1133">Transmembrane helix</keyword>
<reference evidence="3 4" key="1">
    <citation type="submission" date="2016-07" db="EMBL/GenBank/DDBJ databases">
        <title>Bacillus oceanisediminis whole genome.</title>
        <authorList>
            <person name="Pal Y."/>
            <person name="Verma A."/>
            <person name="Mual P."/>
            <person name="Srinivasan K."/>
        </authorList>
    </citation>
    <scope>NUCLEOTIDE SEQUENCE [LARGE SCALE GENOMIC DNA]</scope>
    <source>
        <strain evidence="3 4">Bhandara28</strain>
    </source>
</reference>
<dbReference type="PANTHER" id="PTHR10953">
    <property type="entry name" value="UBIQUITIN-ACTIVATING ENZYME E1"/>
    <property type="match status" value="1"/>
</dbReference>
<evidence type="ECO:0000313" key="4">
    <source>
        <dbReference type="Proteomes" id="UP000180194"/>
    </source>
</evidence>
<dbReference type="InterPro" id="IPR001763">
    <property type="entry name" value="Rhodanese-like_dom"/>
</dbReference>
<evidence type="ECO:0000256" key="1">
    <source>
        <dbReference type="SAM" id="Phobius"/>
    </source>
</evidence>
<evidence type="ECO:0000259" key="2">
    <source>
        <dbReference type="PROSITE" id="PS50206"/>
    </source>
</evidence>
<dbReference type="Pfam" id="PF00581">
    <property type="entry name" value="Rhodanese"/>
    <property type="match status" value="1"/>
</dbReference>
<comment type="caution">
    <text evidence="3">The sequence shown here is derived from an EMBL/GenBank/DDBJ whole genome shotgun (WGS) entry which is preliminary data.</text>
</comment>
<name>A0ABX3CJN6_9BACI</name>
<dbReference type="InterPro" id="IPR035985">
    <property type="entry name" value="Ubiquitin-activating_enz"/>
</dbReference>